<name>A0A7R9T0I7_9CHLO</name>
<evidence type="ECO:0000256" key="2">
    <source>
        <dbReference type="SAM" id="Phobius"/>
    </source>
</evidence>
<feature type="transmembrane region" description="Helical" evidence="2">
    <location>
        <begin position="93"/>
        <end position="113"/>
    </location>
</feature>
<accession>A0A7R9T0I7</accession>
<sequence length="516" mass="55727">MDRASAARRSTARARGDSTAASGRGETPRESDADGADASSSETPEKAMMREYLSLLVAVGGVKGTLAVCLAYAAGASAFGDFGAGTGGEAMDFARAASIGLAFAAPTAIYDALVMGVDWTARAEATNEAREEASGEVREASALERYFEPLSRYQEEETLNNPCRSMPFWMDASVALTARVADEMLERGVVLGLLAKWLADRAVEAGFEPYEVDAPAKAAAAFGVYLVLEARLRRVQRQTRVQAFRVERNKVTGKQKLVPVSEDDIKASAEKTKKPSLKFWEKKPDAAADDESSSPLSANKAPNVAETRAFENILRGKSVKDFLDGSRSRLLFVSQSLAFVVTGGVFAPIVGGYVADAMYIIHQRNTMTRFIERALGDAAPARGAGPPDPDTVRRAQAAAFKNMLARKKRRMGRDVVDAMRRDPSISRDVNVLFQDVVRKVKRVKDIDESTAVDEVLLAVNDFAADDDADDDAADDDSGVSYAERMRAALRRVSEDMDAIELARAESPPSADDDDPN</sequence>
<protein>
    <submittedName>
        <fullName evidence="3">Uncharacterized protein</fullName>
    </submittedName>
</protein>
<dbReference type="AlphaFoldDB" id="A0A7R9T0I7"/>
<gene>
    <name evidence="3" type="ORF">OLUC0939_LOCUS1616</name>
</gene>
<organism evidence="3">
    <name type="scientific">Ostreococcus sp. 'lucimarinus'</name>
    <dbReference type="NCBI Taxonomy" id="242159"/>
    <lineage>
        <taxon>Eukaryota</taxon>
        <taxon>Viridiplantae</taxon>
        <taxon>Chlorophyta</taxon>
        <taxon>Mamiellophyceae</taxon>
        <taxon>Mamiellales</taxon>
        <taxon>Bathycoccaceae</taxon>
        <taxon>Ostreococcus</taxon>
    </lineage>
</organism>
<dbReference type="EMBL" id="HBDX01001889">
    <property type="protein sequence ID" value="CAD8220896.1"/>
    <property type="molecule type" value="Transcribed_RNA"/>
</dbReference>
<proteinExistence type="predicted"/>
<keyword evidence="2" id="KW-1133">Transmembrane helix</keyword>
<evidence type="ECO:0000256" key="1">
    <source>
        <dbReference type="SAM" id="MobiDB-lite"/>
    </source>
</evidence>
<keyword evidence="2" id="KW-0472">Membrane</keyword>
<evidence type="ECO:0000313" key="3">
    <source>
        <dbReference type="EMBL" id="CAD8220896.1"/>
    </source>
</evidence>
<feature type="transmembrane region" description="Helical" evidence="2">
    <location>
        <begin position="330"/>
        <end position="355"/>
    </location>
</feature>
<feature type="region of interest" description="Disordered" evidence="1">
    <location>
        <begin position="1"/>
        <end position="44"/>
    </location>
</feature>
<feature type="transmembrane region" description="Helical" evidence="2">
    <location>
        <begin position="52"/>
        <end position="73"/>
    </location>
</feature>
<keyword evidence="2" id="KW-0812">Transmembrane</keyword>
<reference evidence="3" key="1">
    <citation type="submission" date="2021-01" db="EMBL/GenBank/DDBJ databases">
        <authorList>
            <person name="Corre E."/>
            <person name="Pelletier E."/>
            <person name="Niang G."/>
            <person name="Scheremetjew M."/>
            <person name="Finn R."/>
            <person name="Kale V."/>
            <person name="Holt S."/>
            <person name="Cochrane G."/>
            <person name="Meng A."/>
            <person name="Brown T."/>
            <person name="Cohen L."/>
        </authorList>
    </citation>
    <scope>NUCLEOTIDE SEQUENCE</scope>
    <source>
        <strain evidence="3">Clade-A-BCC118000</strain>
    </source>
</reference>